<name>A0ABV8E032_9NOCA</name>
<evidence type="ECO:0000313" key="2">
    <source>
        <dbReference type="Proteomes" id="UP001595696"/>
    </source>
</evidence>
<dbReference type="EMBL" id="JBHSAX010000022">
    <property type="protein sequence ID" value="MFC3965495.1"/>
    <property type="molecule type" value="Genomic_DNA"/>
</dbReference>
<dbReference type="Proteomes" id="UP001595696">
    <property type="component" value="Unassembled WGS sequence"/>
</dbReference>
<gene>
    <name evidence="1" type="ORF">ACFO0B_26190</name>
</gene>
<protein>
    <submittedName>
        <fullName evidence="1">Heavy-metal-associated domain-containing protein</fullName>
    </submittedName>
</protein>
<dbReference type="InterPro" id="IPR006121">
    <property type="entry name" value="HMA_dom"/>
</dbReference>
<comment type="caution">
    <text evidence="1">The sequence shown here is derived from an EMBL/GenBank/DDBJ whole genome shotgun (WGS) entry which is preliminary data.</text>
</comment>
<proteinExistence type="predicted"/>
<evidence type="ECO:0000313" key="1">
    <source>
        <dbReference type="EMBL" id="MFC3965495.1"/>
    </source>
</evidence>
<keyword evidence="2" id="KW-1185">Reference proteome</keyword>
<dbReference type="Gene3D" id="3.30.70.100">
    <property type="match status" value="1"/>
</dbReference>
<dbReference type="CDD" id="cd00371">
    <property type="entry name" value="HMA"/>
    <property type="match status" value="1"/>
</dbReference>
<dbReference type="InterPro" id="IPR036163">
    <property type="entry name" value="HMA_dom_sf"/>
</dbReference>
<reference evidence="2" key="1">
    <citation type="journal article" date="2019" name="Int. J. Syst. Evol. Microbiol.">
        <title>The Global Catalogue of Microorganisms (GCM) 10K type strain sequencing project: providing services to taxonomists for standard genome sequencing and annotation.</title>
        <authorList>
            <consortium name="The Broad Institute Genomics Platform"/>
            <consortium name="The Broad Institute Genome Sequencing Center for Infectious Disease"/>
            <person name="Wu L."/>
            <person name="Ma J."/>
        </authorList>
    </citation>
    <scope>NUCLEOTIDE SEQUENCE [LARGE SCALE GENOMIC DNA]</scope>
    <source>
        <strain evidence="2">CGMCC 4.7330</strain>
    </source>
</reference>
<accession>A0ABV8E032</accession>
<dbReference type="RefSeq" id="WP_378615375.1">
    <property type="nucleotide sequence ID" value="NZ_JBHSAX010000022.1"/>
</dbReference>
<sequence length="407" mass="44622">MEPRYDRAALARVLGSLAHPGLLAAAGPGREPFTAHYLAVPLTPEPGHHLTLSQRLYLERFMRPCPPELVTSATHRLTWVDEDGITNTGHFHADGPGPIVPIAARSAFLELWRALRTDAEFLGRVRALDEPARAVLAGTTTDQEPLEIVRVGVEAAARALTQHALLAHRTPYRDPADFARALRDSGIFGAVATRWFWELQASTHRRGMIPVAFDGTGERLRYTPDSVATLHAMKNATLAEARAVMHRARTAEGLGTEQAIARYHDELDLVSRQYALLGPAERPVCPATSWQRVDGSPLRLHGLVAERFVEAFAAAVRRIDAVPAPPADAEDGPDGLVTVPDMNCKHCVRTITAVLTSMDIAVHDIDLERKTVHAEFRSPRNRERAFEALRDSGYNPALLAPDRAPLA</sequence>
<dbReference type="SUPFAM" id="SSF55008">
    <property type="entry name" value="HMA, heavy metal-associated domain"/>
    <property type="match status" value="1"/>
</dbReference>
<organism evidence="1 2">
    <name type="scientific">Nocardia jiangsuensis</name>
    <dbReference type="NCBI Taxonomy" id="1691563"/>
    <lineage>
        <taxon>Bacteria</taxon>
        <taxon>Bacillati</taxon>
        <taxon>Actinomycetota</taxon>
        <taxon>Actinomycetes</taxon>
        <taxon>Mycobacteriales</taxon>
        <taxon>Nocardiaceae</taxon>
        <taxon>Nocardia</taxon>
    </lineage>
</organism>